<reference evidence="1" key="1">
    <citation type="submission" date="2014-09" db="EMBL/GenBank/DDBJ databases">
        <authorList>
            <person name="Magalhaes I.L.F."/>
            <person name="Oliveira U."/>
            <person name="Santos F.R."/>
            <person name="Vidigal T.H.D.A."/>
            <person name="Brescovit A.D."/>
            <person name="Santos A.J."/>
        </authorList>
    </citation>
    <scope>NUCLEOTIDE SEQUENCE</scope>
    <source>
        <tissue evidence="1">Shoot tissue taken approximately 20 cm above the soil surface</tissue>
    </source>
</reference>
<sequence length="25" mass="2839">MITLKIPQSSTFGFCFFRVPVAAFM</sequence>
<reference evidence="1" key="2">
    <citation type="journal article" date="2015" name="Data Brief">
        <title>Shoot transcriptome of the giant reed, Arundo donax.</title>
        <authorList>
            <person name="Barrero R.A."/>
            <person name="Guerrero F.D."/>
            <person name="Moolhuijzen P."/>
            <person name="Goolsby J.A."/>
            <person name="Tidwell J."/>
            <person name="Bellgard S.E."/>
            <person name="Bellgard M.I."/>
        </authorList>
    </citation>
    <scope>NUCLEOTIDE SEQUENCE</scope>
    <source>
        <tissue evidence="1">Shoot tissue taken approximately 20 cm above the soil surface</tissue>
    </source>
</reference>
<organism evidence="1">
    <name type="scientific">Arundo donax</name>
    <name type="common">Giant reed</name>
    <name type="synonym">Donax arundinaceus</name>
    <dbReference type="NCBI Taxonomy" id="35708"/>
    <lineage>
        <taxon>Eukaryota</taxon>
        <taxon>Viridiplantae</taxon>
        <taxon>Streptophyta</taxon>
        <taxon>Embryophyta</taxon>
        <taxon>Tracheophyta</taxon>
        <taxon>Spermatophyta</taxon>
        <taxon>Magnoliopsida</taxon>
        <taxon>Liliopsida</taxon>
        <taxon>Poales</taxon>
        <taxon>Poaceae</taxon>
        <taxon>PACMAD clade</taxon>
        <taxon>Arundinoideae</taxon>
        <taxon>Arundineae</taxon>
        <taxon>Arundo</taxon>
    </lineage>
</organism>
<accession>A0A0A9HPU5</accession>
<name>A0A0A9HPU5_ARUDO</name>
<proteinExistence type="predicted"/>
<evidence type="ECO:0000313" key="1">
    <source>
        <dbReference type="EMBL" id="JAE39110.1"/>
    </source>
</evidence>
<dbReference type="AlphaFoldDB" id="A0A0A9HPU5"/>
<protein>
    <submittedName>
        <fullName evidence="1">Uncharacterized protein</fullName>
    </submittedName>
</protein>
<dbReference type="EMBL" id="GBRH01158786">
    <property type="protein sequence ID" value="JAE39110.1"/>
    <property type="molecule type" value="Transcribed_RNA"/>
</dbReference>